<dbReference type="InterPro" id="IPR032276">
    <property type="entry name" value="DUF4836"/>
</dbReference>
<accession>G5GDU0</accession>
<dbReference type="eggNOG" id="ENOG50332SD">
    <property type="taxonomic scope" value="Bacteria"/>
</dbReference>
<dbReference type="STRING" id="679199.HMPREF9332_01742"/>
<gene>
    <name evidence="2" type="ORF">HMPREF9332_01742</name>
</gene>
<evidence type="ECO:0000313" key="2">
    <source>
        <dbReference type="EMBL" id="EHG21223.1"/>
    </source>
</evidence>
<evidence type="ECO:0000313" key="3">
    <source>
        <dbReference type="Proteomes" id="UP000015993"/>
    </source>
</evidence>
<proteinExistence type="predicted"/>
<dbReference type="AlphaFoldDB" id="G5GDU0"/>
<dbReference type="OrthoDB" id="1086456at2"/>
<dbReference type="RefSeq" id="WP_009348274.1">
    <property type="nucleotide sequence ID" value="NZ_JH376834.1"/>
</dbReference>
<name>G5GDU0_9BACT</name>
<reference evidence="2 3" key="1">
    <citation type="submission" date="2011-08" db="EMBL/GenBank/DDBJ databases">
        <title>The Genome Sequence of Prevotella sp. oral taxon 302 str. F0323.</title>
        <authorList>
            <consortium name="The Broad Institute Genome Sequencing Platform"/>
            <person name="Earl A."/>
            <person name="Ward D."/>
            <person name="Feldgarden M."/>
            <person name="Gevers D."/>
            <person name="Izard J."/>
            <person name="Blanton J.M."/>
            <person name="Baranova O.V."/>
            <person name="Tanner A.C."/>
            <person name="Dewhirst F.E."/>
            <person name="Young S.K."/>
            <person name="Zeng Q."/>
            <person name="Gargeya S."/>
            <person name="Fitzgerald M."/>
            <person name="Haas B."/>
            <person name="Abouelleil A."/>
            <person name="Alvarado L."/>
            <person name="Arachchi H.M."/>
            <person name="Berlin A."/>
            <person name="Brown A."/>
            <person name="Chapman S.B."/>
            <person name="Chen Z."/>
            <person name="Dunbar C."/>
            <person name="Freedman E."/>
            <person name="Gearin G."/>
            <person name="Gellesch M."/>
            <person name="Goldberg J."/>
            <person name="Griggs A."/>
            <person name="Gujja S."/>
            <person name="Heiman D."/>
            <person name="Howarth C."/>
            <person name="Larson L."/>
            <person name="Lui A."/>
            <person name="MacDonald P.J.P."/>
            <person name="Montmayeur A."/>
            <person name="Murphy C."/>
            <person name="Neiman D."/>
            <person name="Pearson M."/>
            <person name="Priest M."/>
            <person name="Roberts A."/>
            <person name="Saif S."/>
            <person name="Shea T."/>
            <person name="Shenoy N."/>
            <person name="Sisk P."/>
            <person name="Stolte C."/>
            <person name="Sykes S."/>
            <person name="Wortman J."/>
            <person name="Nusbaum C."/>
            <person name="Birren B."/>
        </authorList>
    </citation>
    <scope>NUCLEOTIDE SEQUENCE [LARGE SCALE GENOMIC DNA]</scope>
    <source>
        <strain evidence="2 3">F0323</strain>
    </source>
</reference>
<feature type="transmembrane region" description="Helical" evidence="1">
    <location>
        <begin position="12"/>
        <end position="31"/>
    </location>
</feature>
<sequence>MKKPSKELFTHIILPFIALTIIVIGIYYYFFAPKSYKDCIPDEAKAVVQIETQKAQEVVSSLAEYWGIQASGIDLTKPLYAFITPNEYIGFVAQVTNEQEIAANILRLFKEHKCMASRKNNNLNWTWLNAGWQMAWNSQTLMILGPGTIQEQDMLTQTISKLFDFRRSDSFIRTDKCTVMEKQEGDIKLFSTLDALPTPFSLLFRLDVPSDIDPSAFSLFAGINLGKSTQLAGEITSDTEETLAAYKAFECQNPPISQVHPSYISENSLFFLASRTKGNQLFELLRQDATFNQVLQGLNRTIEANSLLQNINGNTSLLITHLSKDMTPSFSLQAETSNKDLMSNAASWIEKAKQQSDVTLTKARNTYCLKSKEKELFFGQDKNLLFFKSNQSISTDKGKDVANEAIGCRQYFRVNLKELLQQPCVTGTTKDFFATIFKNHTTLTYKALTNRKVTLEIK</sequence>
<protein>
    <recommendedName>
        <fullName evidence="4">DUF3352 domain-containing protein</fullName>
    </recommendedName>
</protein>
<evidence type="ECO:0008006" key="4">
    <source>
        <dbReference type="Google" id="ProtNLM"/>
    </source>
</evidence>
<dbReference type="Pfam" id="PF16120">
    <property type="entry name" value="DUF4836"/>
    <property type="match status" value="1"/>
</dbReference>
<comment type="caution">
    <text evidence="2">The sequence shown here is derived from an EMBL/GenBank/DDBJ whole genome shotgun (WGS) entry which is preliminary data.</text>
</comment>
<evidence type="ECO:0000256" key="1">
    <source>
        <dbReference type="SAM" id="Phobius"/>
    </source>
</evidence>
<dbReference type="Proteomes" id="UP000015993">
    <property type="component" value="Unassembled WGS sequence"/>
</dbReference>
<dbReference type="HOGENOM" id="CLU_596709_0_0_10"/>
<keyword evidence="1" id="KW-1133">Transmembrane helix</keyword>
<organism evidence="2 3">
    <name type="scientific">Alloprevotella rava F0323</name>
    <dbReference type="NCBI Taxonomy" id="679199"/>
    <lineage>
        <taxon>Bacteria</taxon>
        <taxon>Pseudomonadati</taxon>
        <taxon>Bacteroidota</taxon>
        <taxon>Bacteroidia</taxon>
        <taxon>Bacteroidales</taxon>
        <taxon>Prevotellaceae</taxon>
        <taxon>Alloprevotella</taxon>
    </lineage>
</organism>
<keyword evidence="1" id="KW-0812">Transmembrane</keyword>
<keyword evidence="1" id="KW-0472">Membrane</keyword>
<dbReference type="EMBL" id="ACZK01000032">
    <property type="protein sequence ID" value="EHG21223.1"/>
    <property type="molecule type" value="Genomic_DNA"/>
</dbReference>
<keyword evidence="3" id="KW-1185">Reference proteome</keyword>